<evidence type="ECO:0000313" key="3">
    <source>
        <dbReference type="Proteomes" id="UP000077143"/>
    </source>
</evidence>
<dbReference type="Proteomes" id="UP000077143">
    <property type="component" value="Plasmid pMYC1"/>
</dbReference>
<protein>
    <submittedName>
        <fullName evidence="2">Uncharacterized protein</fullName>
    </submittedName>
</protein>
<feature type="compositionally biased region" description="Basic and acidic residues" evidence="1">
    <location>
        <begin position="575"/>
        <end position="587"/>
    </location>
</feature>
<dbReference type="AlphaFoldDB" id="A0A172UWH1"/>
<sequence length="604" mass="58764">MLVDNLNDAMAAAGSTVTSLMDSAGHTLSGALNAAAGLNETIWDGLIGAAGRNPTLVSVLVALKAASAGGLTELGGSLRDVGHRISLTSGQVSELLTSAVTGTLGTALHAVTNLVNDPLSASSYINLLGSPFGIAGLAIQRGVTAVETLASNGLQLGGSLVHGVSAQIANALAAVNDLLGAGKTLTDIALVDGALTALQGVVSAPVTAVLAGVNGITDAVVRAGVGALDRVANGVNAIVGTWLGDGTTPGAVQAALTRIGAAPLSPASYTNAVAILVGAAARTVGSVVDTASSFASMPFRVGADLTGTGAAVVNKLVNGLATAASGVLQAAGLSSIVAGLPHNLATIVTTAVNVAALAAKTTLNTIAGAIDLGQAIGGIVTSLAAPAASAATATLGVERKSAMGPATVQLDHDETALPEVAAEPDIDVQDAAVTPAVDPAAATEESESSAGDTAIDHSETSETPAATVTDAETVPDQVTEEPKQDSTGAEAPTDASATDPESDQKPDTTGGESVTGSAASEQKSPGAVRQSEEPQTGTSSSPDTYGRHAAAADRNASATSSSDSTSSTEGGRHRRGEDSARDGHRGSGSESGSNSSEKPSAAAA</sequence>
<feature type="compositionally biased region" description="Low complexity" evidence="1">
    <location>
        <begin position="552"/>
        <end position="568"/>
    </location>
</feature>
<accession>A0A172UWH1</accession>
<dbReference type="KEGG" id="madi:A7U43_27720"/>
<geneLocation type="plasmid" evidence="3">
    <name>pmyc1</name>
</geneLocation>
<feature type="compositionally biased region" description="Polar residues" evidence="1">
    <location>
        <begin position="533"/>
        <end position="543"/>
    </location>
</feature>
<proteinExistence type="predicted"/>
<feature type="region of interest" description="Disordered" evidence="1">
    <location>
        <begin position="435"/>
        <end position="604"/>
    </location>
</feature>
<dbReference type="EMBL" id="CP015597">
    <property type="protein sequence ID" value="ANE83330.1"/>
    <property type="molecule type" value="Genomic_DNA"/>
</dbReference>
<evidence type="ECO:0000256" key="1">
    <source>
        <dbReference type="SAM" id="MobiDB-lite"/>
    </source>
</evidence>
<name>A0A172UWH1_9MYCO</name>
<feature type="compositionally biased region" description="Polar residues" evidence="1">
    <location>
        <begin position="510"/>
        <end position="523"/>
    </location>
</feature>
<keyword evidence="3" id="KW-1185">Reference proteome</keyword>
<organism evidence="2 3">
    <name type="scientific">Mycobacterium adipatum</name>
    <dbReference type="NCBI Taxonomy" id="1682113"/>
    <lineage>
        <taxon>Bacteria</taxon>
        <taxon>Bacillati</taxon>
        <taxon>Actinomycetota</taxon>
        <taxon>Actinomycetes</taxon>
        <taxon>Mycobacteriales</taxon>
        <taxon>Mycobacteriaceae</taxon>
        <taxon>Mycobacterium</taxon>
    </lineage>
</organism>
<reference evidence="2 3" key="1">
    <citation type="submission" date="2016-05" db="EMBL/GenBank/DDBJ databases">
        <title>Complete genome sequence of a phthalic acid esters degrading Mycobacterium sp. YC-RL4.</title>
        <authorList>
            <person name="Ren L."/>
            <person name="Fan S."/>
            <person name="Ruth N."/>
            <person name="Jia Y."/>
            <person name="Wang J."/>
            <person name="Qiao C."/>
        </authorList>
    </citation>
    <scope>NUCLEOTIDE SEQUENCE [LARGE SCALE GENOMIC DNA]</scope>
    <source>
        <strain evidence="2 3">YC-RL4</strain>
        <plasmid evidence="3">pmyc1</plasmid>
    </source>
</reference>
<feature type="compositionally biased region" description="Low complexity" evidence="1">
    <location>
        <begin position="588"/>
        <end position="597"/>
    </location>
</feature>
<evidence type="ECO:0000313" key="2">
    <source>
        <dbReference type="EMBL" id="ANE83330.1"/>
    </source>
</evidence>
<gene>
    <name evidence="2" type="ORF">A7U43_27720</name>
</gene>
<keyword evidence="2" id="KW-0614">Plasmid</keyword>